<proteinExistence type="predicted"/>
<comment type="caution">
    <text evidence="1">The sequence shown here is derived from an EMBL/GenBank/DDBJ whole genome shotgun (WGS) entry which is preliminary data.</text>
</comment>
<dbReference type="Proteomes" id="UP000241193">
    <property type="component" value="Unassembled WGS sequence"/>
</dbReference>
<reference evidence="1 2" key="1">
    <citation type="submission" date="2018-03" db="EMBL/GenBank/DDBJ databases">
        <authorList>
            <person name="Keele B.F."/>
        </authorList>
    </citation>
    <scope>NUCLEOTIDE SEQUENCE [LARGE SCALE GENOMIC DNA]</scope>
    <source>
        <strain evidence="1 2">D20</strain>
    </source>
</reference>
<dbReference type="AlphaFoldDB" id="A0A2T4IFH0"/>
<sequence>MEQLGDETRDLACDYESSRCLRVFIANWDEQARAAPYHYDVDVVFGDERCTFDGGNWSYIAGQSMTPDGRAAVLTVADEYAGPRRVVVLRFDDDQCQPIEMMTIFDQRSQE</sequence>
<name>A0A2T4IFH0_9RHOO</name>
<evidence type="ECO:0000313" key="2">
    <source>
        <dbReference type="Proteomes" id="UP000241193"/>
    </source>
</evidence>
<evidence type="ECO:0000313" key="1">
    <source>
        <dbReference type="EMBL" id="PTD96446.1"/>
    </source>
</evidence>
<dbReference type="EMBL" id="PZKC01000006">
    <property type="protein sequence ID" value="PTD96446.1"/>
    <property type="molecule type" value="Genomic_DNA"/>
</dbReference>
<protein>
    <submittedName>
        <fullName evidence="1">Uncharacterized protein</fullName>
    </submittedName>
</protein>
<reference evidence="1 2" key="2">
    <citation type="submission" date="2018-04" db="EMBL/GenBank/DDBJ databases">
        <title>Thauera lacus sp. nov., isolated from an saline lake in Inner Mongolia, China.</title>
        <authorList>
            <person name="Liang Q.-Y."/>
        </authorList>
    </citation>
    <scope>NUCLEOTIDE SEQUENCE [LARGE SCALE GENOMIC DNA]</scope>
    <source>
        <strain evidence="1 2">D20</strain>
    </source>
</reference>
<keyword evidence="2" id="KW-1185">Reference proteome</keyword>
<accession>A0A2T4IFH0</accession>
<gene>
    <name evidence="1" type="ORF">C8261_09025</name>
</gene>
<organism evidence="1 2">
    <name type="scientific">Pseudothauera lacus</name>
    <dbReference type="NCBI Taxonomy" id="2136175"/>
    <lineage>
        <taxon>Bacteria</taxon>
        <taxon>Pseudomonadati</taxon>
        <taxon>Pseudomonadota</taxon>
        <taxon>Betaproteobacteria</taxon>
        <taxon>Rhodocyclales</taxon>
        <taxon>Zoogloeaceae</taxon>
        <taxon>Pseudothauera</taxon>
    </lineage>
</organism>